<dbReference type="EMBL" id="JAUHJR010000004">
    <property type="protein sequence ID" value="MDN4161887.1"/>
    <property type="molecule type" value="Genomic_DNA"/>
</dbReference>
<evidence type="ECO:0000313" key="1">
    <source>
        <dbReference type="EMBL" id="MDN4161887.1"/>
    </source>
</evidence>
<keyword evidence="2" id="KW-1185">Reference proteome</keyword>
<reference evidence="1" key="1">
    <citation type="submission" date="2023-06" db="EMBL/GenBank/DDBJ databases">
        <title>Draft genome sequence of Nocardioides sp. SOB72.</title>
        <authorList>
            <person name="Zhang G."/>
        </authorList>
    </citation>
    <scope>NUCLEOTIDE SEQUENCE</scope>
    <source>
        <strain evidence="1">SOB72</strain>
    </source>
</reference>
<dbReference type="RefSeq" id="WP_300960834.1">
    <property type="nucleotide sequence ID" value="NZ_JAUHJR010000004.1"/>
</dbReference>
<dbReference type="Gene3D" id="3.30.2010.10">
    <property type="entry name" value="Metalloproteases ('zincins'), catalytic domain"/>
    <property type="match status" value="1"/>
</dbReference>
<proteinExistence type="predicted"/>
<evidence type="ECO:0000313" key="2">
    <source>
        <dbReference type="Proteomes" id="UP001168537"/>
    </source>
</evidence>
<dbReference type="Proteomes" id="UP001168537">
    <property type="component" value="Unassembled WGS sequence"/>
</dbReference>
<comment type="caution">
    <text evidence="1">The sequence shown here is derived from an EMBL/GenBank/DDBJ whole genome shotgun (WGS) entry which is preliminary data.</text>
</comment>
<sequence>MRVVAIPLTRPLGLLRLTVRGLGIARLAWSVARLSWVVGRDRRHQRENPALVARPSGAMPGVLVIDHTEPLAFCLPHAWRGHIFVTTAALAVLPHEELTAVLAHGRARLRGNTPRRSSSPDFSAKPSRLCRCSGPQPTPYRALVATAADDVAVRRTDRRTVASALLRLAEGSAPATALRAARESATGFVGC</sequence>
<protein>
    <submittedName>
        <fullName evidence="1">Uncharacterized protein</fullName>
    </submittedName>
</protein>
<accession>A0ABT8EUN1</accession>
<name>A0ABT8EUN1_9ACTN</name>
<organism evidence="1 2">
    <name type="scientific">Nocardioides abyssi</name>
    <dbReference type="NCBI Taxonomy" id="3058370"/>
    <lineage>
        <taxon>Bacteria</taxon>
        <taxon>Bacillati</taxon>
        <taxon>Actinomycetota</taxon>
        <taxon>Actinomycetes</taxon>
        <taxon>Propionibacteriales</taxon>
        <taxon>Nocardioidaceae</taxon>
        <taxon>Nocardioides</taxon>
    </lineage>
</organism>
<gene>
    <name evidence="1" type="ORF">QWY29_11045</name>
</gene>